<feature type="compositionally biased region" description="Basic and acidic residues" evidence="4">
    <location>
        <begin position="259"/>
        <end position="284"/>
    </location>
</feature>
<reference evidence="6" key="1">
    <citation type="journal article" date="2011" name="PLoS Biol.">
        <title>Gene gain and loss during evolution of obligate parasitism in the white rust pathogen of Arabidopsis thaliana.</title>
        <authorList>
            <person name="Kemen E."/>
            <person name="Gardiner A."/>
            <person name="Schultz-Larsen T."/>
            <person name="Kemen A.C."/>
            <person name="Balmuth A.L."/>
            <person name="Robert-Seilaniantz A."/>
            <person name="Bailey K."/>
            <person name="Holub E."/>
            <person name="Studholme D.J."/>
            <person name="Maclean D."/>
            <person name="Jones J.D."/>
        </authorList>
    </citation>
    <scope>NUCLEOTIDE SEQUENCE</scope>
</reference>
<dbReference type="InterPro" id="IPR001965">
    <property type="entry name" value="Znf_PHD"/>
</dbReference>
<dbReference type="SUPFAM" id="SSF57903">
    <property type="entry name" value="FYVE/PHD zinc finger"/>
    <property type="match status" value="2"/>
</dbReference>
<evidence type="ECO:0000256" key="1">
    <source>
        <dbReference type="ARBA" id="ARBA00022723"/>
    </source>
</evidence>
<dbReference type="GO" id="GO:0008270">
    <property type="term" value="F:zinc ion binding"/>
    <property type="evidence" value="ECO:0007669"/>
    <property type="project" value="UniProtKB-KW"/>
</dbReference>
<dbReference type="InterPro" id="IPR013083">
    <property type="entry name" value="Znf_RING/FYVE/PHD"/>
</dbReference>
<evidence type="ECO:0000313" key="6">
    <source>
        <dbReference type="EMBL" id="CCA20282.1"/>
    </source>
</evidence>
<feature type="region of interest" description="Disordered" evidence="4">
    <location>
        <begin position="256"/>
        <end position="331"/>
    </location>
</feature>
<dbReference type="SMART" id="SM00249">
    <property type="entry name" value="PHD"/>
    <property type="match status" value="2"/>
</dbReference>
<name>F0WGC2_9STRA</name>
<dbReference type="HOGENOM" id="CLU_458861_0_0_1"/>
<dbReference type="InterPro" id="IPR011011">
    <property type="entry name" value="Znf_FYVE_PHD"/>
</dbReference>
<dbReference type="InterPro" id="IPR016197">
    <property type="entry name" value="Chromo-like_dom_sf"/>
</dbReference>
<gene>
    <name evidence="6" type="primary">AlNc14C90G5653</name>
    <name evidence="6" type="ORF">ALNC14_064250</name>
</gene>
<organism evidence="6">
    <name type="scientific">Albugo laibachii Nc14</name>
    <dbReference type="NCBI Taxonomy" id="890382"/>
    <lineage>
        <taxon>Eukaryota</taxon>
        <taxon>Sar</taxon>
        <taxon>Stramenopiles</taxon>
        <taxon>Oomycota</taxon>
        <taxon>Peronosporomycetes</taxon>
        <taxon>Albuginales</taxon>
        <taxon>Albuginaceae</taxon>
        <taxon>Albugo</taxon>
    </lineage>
</organism>
<sequence>MSKEKKAGGRSAAPLMKECEKCVTTLKIAANGNDFICFVCTFIKVQRAQRKCVSCGRNECHIFCDWCGQGFHSECAVVENENIPMNTSDSDALYSDFCCSNCDNDTEEGRRRLDIMTDHSNYCGECKKPFNACVMEADGDGKKRGYHVNQAVLVEANDVLYNSVITQTDPAGDRVKIHFARWSKTFDDWYPMDDERINESLACDCCNRWFHIGCLPLIKSTGRSKDALYVCPTCVAHANDYHRTGIIKVVEESVYAQRPTDDTPRNKNELEKTKRKDPNSERSEAIPAPGNTDRKLKTRKRQHPSKVVKEMGDLNPSGNGELNEKDAGHTASSHSLMRLLHFSAQISTEDAKQTEVPTASECNNEMEQNIVVIKPGKVTVNVQEPLHYGDSYQPLFNEDVFSAGPIDKVTKSIAKPSYNYNPAFSAFDILREVATQSIRSDDSNMSAAHNHSSPFPSTRSTFFPEPQSDKNIWKVNEEPNAKCDNFNDLHFGIRREMYIRFCSLEKLGLLSAEHAQVLRYLIYPTSERFQDLKFVYLVNKHLPPAQLTTHLLELIQTAQVDKKLIPDLSSSVKAIDPSISHDSVHFNWQVPISKS</sequence>
<feature type="domain" description="Zinc finger PHD-type" evidence="5">
    <location>
        <begin position="51"/>
        <end position="103"/>
    </location>
</feature>
<evidence type="ECO:0000256" key="2">
    <source>
        <dbReference type="ARBA" id="ARBA00022771"/>
    </source>
</evidence>
<reference evidence="6" key="2">
    <citation type="submission" date="2011-02" db="EMBL/GenBank/DDBJ databases">
        <authorList>
            <person name="MacLean D."/>
        </authorList>
    </citation>
    <scope>NUCLEOTIDE SEQUENCE</scope>
</reference>
<protein>
    <submittedName>
        <fullName evidence="6">AlNc14C90G5653 protein</fullName>
    </submittedName>
</protein>
<proteinExistence type="predicted"/>
<feature type="domain" description="Zinc finger PHD-type" evidence="5">
    <location>
        <begin position="122"/>
        <end position="235"/>
    </location>
</feature>
<evidence type="ECO:0000256" key="4">
    <source>
        <dbReference type="SAM" id="MobiDB-lite"/>
    </source>
</evidence>
<dbReference type="InterPro" id="IPR019787">
    <property type="entry name" value="Znf_PHD-finger"/>
</dbReference>
<dbReference type="Gene3D" id="3.30.40.10">
    <property type="entry name" value="Zinc/RING finger domain, C3HC4 (zinc finger)"/>
    <property type="match status" value="1"/>
</dbReference>
<dbReference type="AlphaFoldDB" id="F0WGC2"/>
<feature type="compositionally biased region" description="Polar residues" evidence="4">
    <location>
        <begin position="441"/>
        <end position="451"/>
    </location>
</feature>
<accession>F0WGC2</accession>
<dbReference type="PROSITE" id="PS01359">
    <property type="entry name" value="ZF_PHD_1"/>
    <property type="match status" value="1"/>
</dbReference>
<feature type="region of interest" description="Disordered" evidence="4">
    <location>
        <begin position="441"/>
        <end position="461"/>
    </location>
</feature>
<feature type="compositionally biased region" description="Low complexity" evidence="4">
    <location>
        <begin position="452"/>
        <end position="461"/>
    </location>
</feature>
<dbReference type="InterPro" id="IPR019786">
    <property type="entry name" value="Zinc_finger_PHD-type_CS"/>
</dbReference>
<keyword evidence="1" id="KW-0479">Metal-binding</keyword>
<evidence type="ECO:0000259" key="5">
    <source>
        <dbReference type="SMART" id="SM00249"/>
    </source>
</evidence>
<dbReference type="Pfam" id="PF00628">
    <property type="entry name" value="PHD"/>
    <property type="match status" value="1"/>
</dbReference>
<dbReference type="SUPFAM" id="SSF54160">
    <property type="entry name" value="Chromo domain-like"/>
    <property type="match status" value="1"/>
</dbReference>
<keyword evidence="3" id="KW-0862">Zinc</keyword>
<dbReference type="EMBL" id="FR824135">
    <property type="protein sequence ID" value="CCA20282.1"/>
    <property type="molecule type" value="Genomic_DNA"/>
</dbReference>
<dbReference type="Gene3D" id="2.30.30.140">
    <property type="match status" value="1"/>
</dbReference>
<feature type="compositionally biased region" description="Basic residues" evidence="4">
    <location>
        <begin position="296"/>
        <end position="306"/>
    </location>
</feature>
<keyword evidence="2" id="KW-0863">Zinc-finger</keyword>
<evidence type="ECO:0000256" key="3">
    <source>
        <dbReference type="ARBA" id="ARBA00022833"/>
    </source>
</evidence>